<dbReference type="InterPro" id="IPR036390">
    <property type="entry name" value="WH_DNA-bd_sf"/>
</dbReference>
<dbReference type="InterPro" id="IPR000944">
    <property type="entry name" value="Tscrpt_reg_Rrf2"/>
</dbReference>
<gene>
    <name evidence="1" type="ORF">BLA3211_00394</name>
</gene>
<dbReference type="Proteomes" id="UP000494301">
    <property type="component" value="Unassembled WGS sequence"/>
</dbReference>
<dbReference type="PROSITE" id="PS51197">
    <property type="entry name" value="HTH_RRF2_2"/>
    <property type="match status" value="1"/>
</dbReference>
<evidence type="ECO:0000313" key="2">
    <source>
        <dbReference type="Proteomes" id="UP000494301"/>
    </source>
</evidence>
<sequence>MKHEKLHDRAMVSFMQLQKFRERGALPVRTDSRLSRMLHVLIHMDQADGPLTSETIATMLSTNPVVVRRLLGGLRDRGYVQSEKGHGGGWALSVALDDITLLDVYRAVGEPPLFSDLVTDDEAECLVEQAVNAHLSATLKEAETTLLARFGEVTLGMLSRDFEAKHAKRRKPR</sequence>
<dbReference type="AlphaFoldDB" id="A0A6J5IKH5"/>
<accession>A0A6J5IKH5</accession>
<organism evidence="1 2">
    <name type="scientific">Burkholderia aenigmatica</name>
    <dbReference type="NCBI Taxonomy" id="2015348"/>
    <lineage>
        <taxon>Bacteria</taxon>
        <taxon>Pseudomonadati</taxon>
        <taxon>Pseudomonadota</taxon>
        <taxon>Betaproteobacteria</taxon>
        <taxon>Burkholderiales</taxon>
        <taxon>Burkholderiaceae</taxon>
        <taxon>Burkholderia</taxon>
        <taxon>Burkholderia cepacia complex</taxon>
    </lineage>
</organism>
<dbReference type="GO" id="GO:0005829">
    <property type="term" value="C:cytosol"/>
    <property type="evidence" value="ECO:0007669"/>
    <property type="project" value="TreeGrafter"/>
</dbReference>
<evidence type="ECO:0000313" key="1">
    <source>
        <dbReference type="EMBL" id="CAB3960656.1"/>
    </source>
</evidence>
<dbReference type="InterPro" id="IPR036388">
    <property type="entry name" value="WH-like_DNA-bd_sf"/>
</dbReference>
<dbReference type="Pfam" id="PF02082">
    <property type="entry name" value="Rrf2"/>
    <property type="match status" value="1"/>
</dbReference>
<dbReference type="Gene3D" id="1.10.10.10">
    <property type="entry name" value="Winged helix-like DNA-binding domain superfamily/Winged helix DNA-binding domain"/>
    <property type="match status" value="1"/>
</dbReference>
<name>A0A6J5IKH5_9BURK</name>
<dbReference type="PANTHER" id="PTHR33221:SF15">
    <property type="entry name" value="HTH-TYPE TRANSCRIPTIONAL REGULATOR YWGB-RELATED"/>
    <property type="match status" value="1"/>
</dbReference>
<dbReference type="PANTHER" id="PTHR33221">
    <property type="entry name" value="WINGED HELIX-TURN-HELIX TRANSCRIPTIONAL REGULATOR, RRF2 FAMILY"/>
    <property type="match status" value="1"/>
</dbReference>
<protein>
    <submittedName>
        <fullName evidence="1">Rrf2 family transcriptional regulator</fullName>
    </submittedName>
</protein>
<reference evidence="1 2" key="1">
    <citation type="submission" date="2020-04" db="EMBL/GenBank/DDBJ databases">
        <authorList>
            <person name="Depoorter E."/>
        </authorList>
    </citation>
    <scope>NUCLEOTIDE SEQUENCE [LARGE SCALE GENOMIC DNA]</scope>
    <source>
        <strain evidence="1 2">BCC0217</strain>
    </source>
</reference>
<proteinExistence type="predicted"/>
<dbReference type="GO" id="GO:0003700">
    <property type="term" value="F:DNA-binding transcription factor activity"/>
    <property type="evidence" value="ECO:0007669"/>
    <property type="project" value="TreeGrafter"/>
</dbReference>
<dbReference type="EMBL" id="CABWIL020000001">
    <property type="protein sequence ID" value="CAB3960656.1"/>
    <property type="molecule type" value="Genomic_DNA"/>
</dbReference>
<dbReference type="SUPFAM" id="SSF46785">
    <property type="entry name" value="Winged helix' DNA-binding domain"/>
    <property type="match status" value="1"/>
</dbReference>